<protein>
    <recommendedName>
        <fullName evidence="8">Centrosomal protein of 135 kDa</fullName>
    </recommendedName>
</protein>
<comment type="subcellular location">
    <subcellularLocation>
        <location evidence="1">Cytoplasm</location>
        <location evidence="1">Cytoskeleton</location>
        <location evidence="1">Microtubule organizing center</location>
        <location evidence="1">Centrosome</location>
        <location evidence="1">Centriole</location>
    </subcellularLocation>
</comment>
<organism evidence="7">
    <name type="scientific">Timema genevievae</name>
    <name type="common">Walking stick</name>
    <dbReference type="NCBI Taxonomy" id="629358"/>
    <lineage>
        <taxon>Eukaryota</taxon>
        <taxon>Metazoa</taxon>
        <taxon>Ecdysozoa</taxon>
        <taxon>Arthropoda</taxon>
        <taxon>Hexapoda</taxon>
        <taxon>Insecta</taxon>
        <taxon>Pterygota</taxon>
        <taxon>Neoptera</taxon>
        <taxon>Polyneoptera</taxon>
        <taxon>Phasmatodea</taxon>
        <taxon>Timematodea</taxon>
        <taxon>Timematoidea</taxon>
        <taxon>Timematidae</taxon>
        <taxon>Timema</taxon>
    </lineage>
</organism>
<dbReference type="PANTHER" id="PTHR20544:SF0">
    <property type="entry name" value="NUCLEOPROTEIN TPR_MLP1 DOMAIN-CONTAINING PROTEIN"/>
    <property type="match status" value="1"/>
</dbReference>
<feature type="coiled-coil region" evidence="5">
    <location>
        <begin position="495"/>
        <end position="522"/>
    </location>
</feature>
<evidence type="ECO:0000256" key="2">
    <source>
        <dbReference type="ARBA" id="ARBA00022490"/>
    </source>
</evidence>
<comment type="similarity">
    <text evidence="4">Belongs to the CEP135/TSGA10 family.</text>
</comment>
<feature type="region of interest" description="Disordered" evidence="6">
    <location>
        <begin position="399"/>
        <end position="421"/>
    </location>
</feature>
<keyword evidence="3" id="KW-0206">Cytoskeleton</keyword>
<feature type="coiled-coil region" evidence="5">
    <location>
        <begin position="308"/>
        <end position="335"/>
    </location>
</feature>
<evidence type="ECO:0000256" key="5">
    <source>
        <dbReference type="SAM" id="Coils"/>
    </source>
</evidence>
<feature type="region of interest" description="Disordered" evidence="6">
    <location>
        <begin position="461"/>
        <end position="482"/>
    </location>
</feature>
<dbReference type="EMBL" id="OE844839">
    <property type="protein sequence ID" value="CAD7606328.1"/>
    <property type="molecule type" value="Genomic_DNA"/>
</dbReference>
<proteinExistence type="inferred from homology"/>
<dbReference type="AlphaFoldDB" id="A0A7R9K8Q3"/>
<dbReference type="PANTHER" id="PTHR20544">
    <property type="entry name" value="CENTROSOMAL PROTEIN CEP135"/>
    <property type="match status" value="1"/>
</dbReference>
<gene>
    <name evidence="7" type="ORF">TGEB3V08_LOCUS9799</name>
</gene>
<dbReference type="InterPro" id="IPR051877">
    <property type="entry name" value="Centriole_BasalBody_StrucProt"/>
</dbReference>
<keyword evidence="2" id="KW-0963">Cytoplasm</keyword>
<evidence type="ECO:0000313" key="7">
    <source>
        <dbReference type="EMBL" id="CAD7606328.1"/>
    </source>
</evidence>
<evidence type="ECO:0000256" key="1">
    <source>
        <dbReference type="ARBA" id="ARBA00004114"/>
    </source>
</evidence>
<keyword evidence="5" id="KW-0175">Coiled coil</keyword>
<evidence type="ECO:0000256" key="4">
    <source>
        <dbReference type="ARBA" id="ARBA00038123"/>
    </source>
</evidence>
<dbReference type="GO" id="GO:0005814">
    <property type="term" value="C:centriole"/>
    <property type="evidence" value="ECO:0007669"/>
    <property type="project" value="UniProtKB-SubCell"/>
</dbReference>
<evidence type="ECO:0000256" key="3">
    <source>
        <dbReference type="ARBA" id="ARBA00023212"/>
    </source>
</evidence>
<sequence>MPLIQHHAQVSGIHASSYRLSVNLNPRTRLLCDVEKYEQLSTMLGHCTFSEPRYIALRNQLDELGYHYILGVESVHLVEQILSDFVHTTNNLYHYKQLSQRCIEEQRNFDLGVAPYKKDNARLVQECNALHLKLMHTQEDALKCHKGLKRQLRKLEMENRDLRFVNSQQLARINELELECVDSKKLIEQQYIEYTGAASKKKIIPRSSSVSRGRLRKTVSEPLRVIPPSQKESCDRAGGQENQVPHISTLRSELSLLQDKCSEQADSLVLLNEMVRARDCEIARLSSLLEGGRPHKAVCEDFKCNNKFDELQEEVNRLTKTNKQLEDHLADAVTKQHEAMTRAIKLADRLEIVKRDTRYTERDGSEEHCKDSSKFTQLQERLNQVERDLQYNKALHSRLETAQHDKKRLEESQGSSAEDRRKLTDRINQFTLIEQDLMEEIQHLKESSLLQKRRISELEGQVKSLEKGKKSSSRGSLTDVSPHRVEVAENNGYIVDKLESERDQYYIRLKQQGEKLQALEANRWTRLAHFHAGNIVLMFQQVLFTLDIKIKKH</sequence>
<reference evidence="7" key="1">
    <citation type="submission" date="2020-11" db="EMBL/GenBank/DDBJ databases">
        <authorList>
            <person name="Tran Van P."/>
        </authorList>
    </citation>
    <scope>NUCLEOTIDE SEQUENCE</scope>
</reference>
<name>A0A7R9K8Q3_TIMGE</name>
<accession>A0A7R9K8Q3</accession>
<evidence type="ECO:0000256" key="6">
    <source>
        <dbReference type="SAM" id="MobiDB-lite"/>
    </source>
</evidence>
<evidence type="ECO:0008006" key="8">
    <source>
        <dbReference type="Google" id="ProtNLM"/>
    </source>
</evidence>